<accession>A0ABP7ZQ95</accession>
<dbReference type="Proteomes" id="UP001501079">
    <property type="component" value="Unassembled WGS sequence"/>
</dbReference>
<gene>
    <name evidence="1" type="ORF">GCM10022287_01950</name>
</gene>
<comment type="caution">
    <text evidence="1">The sequence shown here is derived from an EMBL/GenBank/DDBJ whole genome shotgun (WGS) entry which is preliminary data.</text>
</comment>
<dbReference type="EMBL" id="BAABBW010000001">
    <property type="protein sequence ID" value="GAA4167820.1"/>
    <property type="molecule type" value="Genomic_DNA"/>
</dbReference>
<evidence type="ECO:0000313" key="1">
    <source>
        <dbReference type="EMBL" id="GAA4167820.1"/>
    </source>
</evidence>
<keyword evidence="2" id="KW-1185">Reference proteome</keyword>
<dbReference type="RefSeq" id="WP_344751404.1">
    <property type="nucleotide sequence ID" value="NZ_BAABBW010000001.1"/>
</dbReference>
<organism evidence="1 2">
    <name type="scientific">Gryllotalpicola koreensis</name>
    <dbReference type="NCBI Taxonomy" id="993086"/>
    <lineage>
        <taxon>Bacteria</taxon>
        <taxon>Bacillati</taxon>
        <taxon>Actinomycetota</taxon>
        <taxon>Actinomycetes</taxon>
        <taxon>Micrococcales</taxon>
        <taxon>Microbacteriaceae</taxon>
        <taxon>Gryllotalpicola</taxon>
    </lineage>
</organism>
<evidence type="ECO:0000313" key="2">
    <source>
        <dbReference type="Proteomes" id="UP001501079"/>
    </source>
</evidence>
<sequence length="91" mass="9885">MAVALDEVSPDAIIQSATVNDEPLEVGLVDGVWQLSIPERFWAGPHEIVLTGADEHGAPFTLTIRLTKDEEGELSYEIVNPEELPSEEGSI</sequence>
<protein>
    <submittedName>
        <fullName evidence="1">Uncharacterized protein</fullName>
    </submittedName>
</protein>
<name>A0ABP7ZQ95_9MICO</name>
<reference evidence="2" key="1">
    <citation type="journal article" date="2019" name="Int. J. Syst. Evol. Microbiol.">
        <title>The Global Catalogue of Microorganisms (GCM) 10K type strain sequencing project: providing services to taxonomists for standard genome sequencing and annotation.</title>
        <authorList>
            <consortium name="The Broad Institute Genomics Platform"/>
            <consortium name="The Broad Institute Genome Sequencing Center for Infectious Disease"/>
            <person name="Wu L."/>
            <person name="Ma J."/>
        </authorList>
    </citation>
    <scope>NUCLEOTIDE SEQUENCE [LARGE SCALE GENOMIC DNA]</scope>
    <source>
        <strain evidence="2">JCM 17591</strain>
    </source>
</reference>
<proteinExistence type="predicted"/>